<evidence type="ECO:0000256" key="4">
    <source>
        <dbReference type="ARBA" id="ARBA00022723"/>
    </source>
</evidence>
<dbReference type="Gene3D" id="3.40.50.80">
    <property type="entry name" value="Nucleotide-binding domain of ferredoxin-NADP reductase (FNR) module"/>
    <property type="match status" value="1"/>
</dbReference>
<evidence type="ECO:0000256" key="8">
    <source>
        <dbReference type="ARBA" id="ARBA00023014"/>
    </source>
</evidence>
<dbReference type="InterPro" id="IPR017938">
    <property type="entry name" value="Riboflavin_synthase-like_b-brl"/>
</dbReference>
<dbReference type="InterPro" id="IPR001433">
    <property type="entry name" value="OxRdtase_FAD/NAD-bd"/>
</dbReference>
<keyword evidence="6" id="KW-0560">Oxidoreductase</keyword>
<comment type="cofactor">
    <cofactor evidence="1">
        <name>FAD</name>
        <dbReference type="ChEBI" id="CHEBI:57692"/>
    </cofactor>
</comment>
<evidence type="ECO:0000313" key="12">
    <source>
        <dbReference type="EMBL" id="MBB5398052.1"/>
    </source>
</evidence>
<dbReference type="PROSITE" id="PS51085">
    <property type="entry name" value="2FE2S_FER_2"/>
    <property type="match status" value="1"/>
</dbReference>
<dbReference type="Pfam" id="PF00111">
    <property type="entry name" value="Fer2"/>
    <property type="match status" value="1"/>
</dbReference>
<evidence type="ECO:0000259" key="11">
    <source>
        <dbReference type="PROSITE" id="PS51384"/>
    </source>
</evidence>
<evidence type="ECO:0000259" key="10">
    <source>
        <dbReference type="PROSITE" id="PS51085"/>
    </source>
</evidence>
<dbReference type="CDD" id="cd00207">
    <property type="entry name" value="fer2"/>
    <property type="match status" value="1"/>
</dbReference>
<sequence>MADVTSNSAHIGAFDEPVSRTLECIGVRNEAPGVMTFRLRDPQADGTRRFAPGQAMRLTLFIDGVRHDRTFSIASSPLEGDVFELTIKAKADGTVTRWLHQTLREGMRIDARYPLGRFTLDASNGAPLALVSAGSGASPLMSMLRTLAQCDPHADIAWLHAARRAEDILFADELAALQTRMPNLKVSVWLSAPAPGWFGLRGRMTRGTLGAMTPDFGRRTVYCCGPAAFMQNIRQIHAAEGARRAAFHIEHFGPVVETPLAETATEGAGGVIHHATLGNKRFDVRVGETLLMAATRQQVVIPCGCASGLCGTCKVRRVSGDVTMHHAGGLSASEEAQGWILACSSRPSTDIEIAFR</sequence>
<dbReference type="EMBL" id="JACHDE010000001">
    <property type="protein sequence ID" value="MBB5398052.1"/>
    <property type="molecule type" value="Genomic_DNA"/>
</dbReference>
<dbReference type="Gene3D" id="3.10.20.30">
    <property type="match status" value="1"/>
</dbReference>
<dbReference type="RefSeq" id="WP_184224973.1">
    <property type="nucleotide sequence ID" value="NZ_JACHDE010000001.1"/>
</dbReference>
<evidence type="ECO:0000256" key="1">
    <source>
        <dbReference type="ARBA" id="ARBA00001974"/>
    </source>
</evidence>
<dbReference type="Pfam" id="PF00175">
    <property type="entry name" value="NAD_binding_1"/>
    <property type="match status" value="1"/>
</dbReference>
<comment type="caution">
    <text evidence="12">The sequence shown here is derived from an EMBL/GenBank/DDBJ whole genome shotgun (WGS) entry which is preliminary data.</text>
</comment>
<evidence type="ECO:0000256" key="6">
    <source>
        <dbReference type="ARBA" id="ARBA00023002"/>
    </source>
</evidence>
<proteinExistence type="inferred from homology"/>
<comment type="similarity">
    <text evidence="9">In the N-terminal section; belongs to the FAD-binding oxidoreductase type 6 family.</text>
</comment>
<dbReference type="SUPFAM" id="SSF54292">
    <property type="entry name" value="2Fe-2S ferredoxin-like"/>
    <property type="match status" value="1"/>
</dbReference>
<dbReference type="InterPro" id="IPR001041">
    <property type="entry name" value="2Fe-2S_ferredoxin-type"/>
</dbReference>
<keyword evidence="2" id="KW-0285">Flavoprotein</keyword>
<dbReference type="GO" id="GO:0046872">
    <property type="term" value="F:metal ion binding"/>
    <property type="evidence" value="ECO:0007669"/>
    <property type="project" value="UniProtKB-KW"/>
</dbReference>
<dbReference type="PANTHER" id="PTHR47354">
    <property type="entry name" value="NADH OXIDOREDUCTASE HCR"/>
    <property type="match status" value="1"/>
</dbReference>
<evidence type="ECO:0000256" key="9">
    <source>
        <dbReference type="ARBA" id="ARBA00061434"/>
    </source>
</evidence>
<reference evidence="12 13" key="1">
    <citation type="submission" date="2020-08" db="EMBL/GenBank/DDBJ databases">
        <title>Genomic Encyclopedia of Type Strains, Phase IV (KMG-V): Genome sequencing to study the core and pangenomes of soil and plant-associated prokaryotes.</title>
        <authorList>
            <person name="Whitman W."/>
        </authorList>
    </citation>
    <scope>NUCLEOTIDE SEQUENCE [LARGE SCALE GENOMIC DNA]</scope>
    <source>
        <strain evidence="12 13">JPY162</strain>
    </source>
</reference>
<dbReference type="PANTHER" id="PTHR47354:SF6">
    <property type="entry name" value="NADH OXIDOREDUCTASE HCR"/>
    <property type="match status" value="1"/>
</dbReference>
<evidence type="ECO:0000256" key="7">
    <source>
        <dbReference type="ARBA" id="ARBA00023004"/>
    </source>
</evidence>
<dbReference type="InterPro" id="IPR006058">
    <property type="entry name" value="2Fe2S_fd_BS"/>
</dbReference>
<evidence type="ECO:0000256" key="5">
    <source>
        <dbReference type="ARBA" id="ARBA00022827"/>
    </source>
</evidence>
<keyword evidence="8" id="KW-0411">Iron-sulfur</keyword>
<dbReference type="InterPro" id="IPR008333">
    <property type="entry name" value="Cbr1-like_FAD-bd_dom"/>
</dbReference>
<dbReference type="InterPro" id="IPR039261">
    <property type="entry name" value="FNR_nucleotide-bd"/>
</dbReference>
<dbReference type="Pfam" id="PF00970">
    <property type="entry name" value="FAD_binding_6"/>
    <property type="match status" value="1"/>
</dbReference>
<accession>A0A7W8L0A1</accession>
<dbReference type="AlphaFoldDB" id="A0A7W8L0A1"/>
<dbReference type="GO" id="GO:0051537">
    <property type="term" value="F:2 iron, 2 sulfur cluster binding"/>
    <property type="evidence" value="ECO:0007669"/>
    <property type="project" value="UniProtKB-KW"/>
</dbReference>
<feature type="domain" description="FAD-binding FR-type" evidence="11">
    <location>
        <begin position="17"/>
        <end position="121"/>
    </location>
</feature>
<dbReference type="PROSITE" id="PS00197">
    <property type="entry name" value="2FE2S_FER_1"/>
    <property type="match status" value="1"/>
</dbReference>
<dbReference type="SUPFAM" id="SSF63380">
    <property type="entry name" value="Riboflavin synthase domain-like"/>
    <property type="match status" value="1"/>
</dbReference>
<protein>
    <submittedName>
        <fullName evidence="12">Ferredoxin-NADP reductase</fullName>
    </submittedName>
</protein>
<dbReference type="Proteomes" id="UP000592820">
    <property type="component" value="Unassembled WGS sequence"/>
</dbReference>
<dbReference type="SUPFAM" id="SSF52343">
    <property type="entry name" value="Ferredoxin reductase-like, C-terminal NADP-linked domain"/>
    <property type="match status" value="1"/>
</dbReference>
<dbReference type="PROSITE" id="PS51384">
    <property type="entry name" value="FAD_FR"/>
    <property type="match status" value="1"/>
</dbReference>
<dbReference type="InterPro" id="IPR036010">
    <property type="entry name" value="2Fe-2S_ferredoxin-like_sf"/>
</dbReference>
<dbReference type="InterPro" id="IPR050415">
    <property type="entry name" value="MRET"/>
</dbReference>
<dbReference type="PRINTS" id="PR00406">
    <property type="entry name" value="CYTB5RDTASE"/>
</dbReference>
<dbReference type="Gene3D" id="2.40.30.10">
    <property type="entry name" value="Translation factors"/>
    <property type="match status" value="1"/>
</dbReference>
<organism evidence="12 13">
    <name type="scientific">Paraburkholderia youngii</name>
    <dbReference type="NCBI Taxonomy" id="2782701"/>
    <lineage>
        <taxon>Bacteria</taxon>
        <taxon>Pseudomonadati</taxon>
        <taxon>Pseudomonadota</taxon>
        <taxon>Betaproteobacteria</taxon>
        <taxon>Burkholderiales</taxon>
        <taxon>Burkholderiaceae</taxon>
        <taxon>Paraburkholderia</taxon>
    </lineage>
</organism>
<dbReference type="GO" id="GO:0016491">
    <property type="term" value="F:oxidoreductase activity"/>
    <property type="evidence" value="ECO:0007669"/>
    <property type="project" value="UniProtKB-KW"/>
</dbReference>
<dbReference type="InterPro" id="IPR012675">
    <property type="entry name" value="Beta-grasp_dom_sf"/>
</dbReference>
<gene>
    <name evidence="12" type="ORF">HDG41_000088</name>
</gene>
<name>A0A7W8L0A1_9BURK</name>
<dbReference type="InterPro" id="IPR017927">
    <property type="entry name" value="FAD-bd_FR_type"/>
</dbReference>
<evidence type="ECO:0000256" key="3">
    <source>
        <dbReference type="ARBA" id="ARBA00022714"/>
    </source>
</evidence>
<keyword evidence="3" id="KW-0001">2Fe-2S</keyword>
<feature type="domain" description="2Fe-2S ferredoxin-type" evidence="10">
    <location>
        <begin position="273"/>
        <end position="356"/>
    </location>
</feature>
<keyword evidence="4" id="KW-0479">Metal-binding</keyword>
<keyword evidence="7" id="KW-0408">Iron</keyword>
<evidence type="ECO:0000313" key="13">
    <source>
        <dbReference type="Proteomes" id="UP000592820"/>
    </source>
</evidence>
<keyword evidence="5" id="KW-0274">FAD</keyword>
<evidence type="ECO:0000256" key="2">
    <source>
        <dbReference type="ARBA" id="ARBA00022630"/>
    </source>
</evidence>